<dbReference type="AlphaFoldDB" id="A0A397J6U7"/>
<dbReference type="Gene3D" id="3.30.40.10">
    <property type="entry name" value="Zinc/RING finger domain, C3HC4 (zinc finger)"/>
    <property type="match status" value="1"/>
</dbReference>
<keyword evidence="6" id="KW-1185">Reference proteome</keyword>
<dbReference type="InterPro" id="IPR013083">
    <property type="entry name" value="Znf_RING/FYVE/PHD"/>
</dbReference>
<dbReference type="OrthoDB" id="2213870at2759"/>
<name>A0A397J6U7_9GLOM</name>
<organism evidence="5 6">
    <name type="scientific">Diversispora epigaea</name>
    <dbReference type="NCBI Taxonomy" id="1348612"/>
    <lineage>
        <taxon>Eukaryota</taxon>
        <taxon>Fungi</taxon>
        <taxon>Fungi incertae sedis</taxon>
        <taxon>Mucoromycota</taxon>
        <taxon>Glomeromycotina</taxon>
        <taxon>Glomeromycetes</taxon>
        <taxon>Diversisporales</taxon>
        <taxon>Diversisporaceae</taxon>
        <taxon>Diversispora</taxon>
    </lineage>
</organism>
<feature type="domain" description="SWIM-type" evidence="4">
    <location>
        <begin position="95"/>
        <end position="127"/>
    </location>
</feature>
<dbReference type="GO" id="GO:0061630">
    <property type="term" value="F:ubiquitin protein ligase activity"/>
    <property type="evidence" value="ECO:0007669"/>
    <property type="project" value="InterPro"/>
</dbReference>
<keyword evidence="1" id="KW-0863">Zinc-finger</keyword>
<evidence type="ECO:0000313" key="5">
    <source>
        <dbReference type="EMBL" id="RHZ80783.1"/>
    </source>
</evidence>
<dbReference type="InterPro" id="IPR007527">
    <property type="entry name" value="Znf_SWIM"/>
</dbReference>
<comment type="caution">
    <text evidence="5">The sequence shown here is derived from an EMBL/GenBank/DDBJ whole genome shotgun (WGS) entry which is preliminary data.</text>
</comment>
<reference evidence="5 6" key="1">
    <citation type="submission" date="2018-08" db="EMBL/GenBank/DDBJ databases">
        <title>Genome and evolution of the arbuscular mycorrhizal fungus Diversispora epigaea (formerly Glomus versiforme) and its bacterial endosymbionts.</title>
        <authorList>
            <person name="Sun X."/>
            <person name="Fei Z."/>
            <person name="Harrison M."/>
        </authorList>
    </citation>
    <scope>NUCLEOTIDE SEQUENCE [LARGE SCALE GENOMIC DNA]</scope>
    <source>
        <strain evidence="5 6">IT104</strain>
    </source>
</reference>
<accession>A0A397J6U7</accession>
<evidence type="ECO:0000259" key="3">
    <source>
        <dbReference type="PROSITE" id="PS50089"/>
    </source>
</evidence>
<evidence type="ECO:0008006" key="7">
    <source>
        <dbReference type="Google" id="ProtNLM"/>
    </source>
</evidence>
<dbReference type="GO" id="GO:0008270">
    <property type="term" value="F:zinc ion binding"/>
    <property type="evidence" value="ECO:0007669"/>
    <property type="project" value="UniProtKB-KW"/>
</dbReference>
<evidence type="ECO:0000256" key="2">
    <source>
        <dbReference type="SAM" id="MobiDB-lite"/>
    </source>
</evidence>
<feature type="compositionally biased region" description="Basic residues" evidence="2">
    <location>
        <begin position="24"/>
        <end position="37"/>
    </location>
</feature>
<evidence type="ECO:0000259" key="4">
    <source>
        <dbReference type="PROSITE" id="PS50966"/>
    </source>
</evidence>
<dbReference type="EMBL" id="PQFF01000123">
    <property type="protein sequence ID" value="RHZ80783.1"/>
    <property type="molecule type" value="Genomic_DNA"/>
</dbReference>
<dbReference type="SUPFAM" id="SSF57850">
    <property type="entry name" value="RING/U-box"/>
    <property type="match status" value="1"/>
</dbReference>
<dbReference type="PANTHER" id="PTHR21540">
    <property type="entry name" value="RING FINGER AND SWIM DOMAIN-CONTAINING PROTEIN 2"/>
    <property type="match status" value="1"/>
</dbReference>
<dbReference type="PROSITE" id="PS50966">
    <property type="entry name" value="ZF_SWIM"/>
    <property type="match status" value="1"/>
</dbReference>
<feature type="compositionally biased region" description="Basic and acidic residues" evidence="2">
    <location>
        <begin position="1"/>
        <end position="23"/>
    </location>
</feature>
<evidence type="ECO:0000313" key="6">
    <source>
        <dbReference type="Proteomes" id="UP000266861"/>
    </source>
</evidence>
<feature type="region of interest" description="Disordered" evidence="2">
    <location>
        <begin position="1"/>
        <end position="42"/>
    </location>
</feature>
<dbReference type="PROSITE" id="PS50089">
    <property type="entry name" value="ZF_RING_2"/>
    <property type="match status" value="1"/>
</dbReference>
<proteinExistence type="predicted"/>
<evidence type="ECO:0000256" key="1">
    <source>
        <dbReference type="PROSITE-ProRule" id="PRU00175"/>
    </source>
</evidence>
<keyword evidence="1" id="KW-0479">Metal-binding</keyword>
<dbReference type="PANTHER" id="PTHR21540:SF0">
    <property type="entry name" value="PHD FAMILY PROTEIN"/>
    <property type="match status" value="1"/>
</dbReference>
<gene>
    <name evidence="5" type="ORF">Glove_132g153</name>
</gene>
<protein>
    <recommendedName>
        <fullName evidence="7">SWIM-type domain-containing protein</fullName>
    </recommendedName>
</protein>
<sequence length="245" mass="28872">MNNFKRKVDEITSDCDNEKDAQTSRKKKVAKNERRKGKADERKETRLATYKHVCNKYTRLRMERAMTEYMYLIDCKEINLTKREYMILGPAGSVYTIIISNILSCSCPDFRKGFQCKHILFVFLKALKVDSNSKLIYQKALLTDELKSIFNRSPRIILRKPIDGKCPICLELMNKKEKLVWCQSRCGNNIHEKCFNLWKQRKPEVTCVYCQTEWKDLTLPPPPPLNAVQLQQEFELAFKRSLQIF</sequence>
<keyword evidence="1" id="KW-0862">Zinc</keyword>
<dbReference type="STRING" id="1348612.A0A397J6U7"/>
<feature type="domain" description="RING-type" evidence="3">
    <location>
        <begin position="166"/>
        <end position="211"/>
    </location>
</feature>
<dbReference type="InterPro" id="IPR039903">
    <property type="entry name" value="Zswim2"/>
</dbReference>
<dbReference type="Proteomes" id="UP000266861">
    <property type="component" value="Unassembled WGS sequence"/>
</dbReference>
<dbReference type="InterPro" id="IPR001841">
    <property type="entry name" value="Znf_RING"/>
</dbReference>
<dbReference type="Pfam" id="PF04434">
    <property type="entry name" value="SWIM"/>
    <property type="match status" value="1"/>
</dbReference>